<dbReference type="NCBIfam" id="TIGR04025">
    <property type="entry name" value="PPOX_FMN_DR2398"/>
    <property type="match status" value="1"/>
</dbReference>
<name>A0ABP9PUD0_9PSEU</name>
<proteinExistence type="predicted"/>
<dbReference type="InterPro" id="IPR011576">
    <property type="entry name" value="Pyridox_Oxase_N"/>
</dbReference>
<dbReference type="InterPro" id="IPR024029">
    <property type="entry name" value="Pyridox_Oxase_FMN-dep"/>
</dbReference>
<organism evidence="2 3">
    <name type="scientific">Pseudonocardia eucalypti</name>
    <dbReference type="NCBI Taxonomy" id="648755"/>
    <lineage>
        <taxon>Bacteria</taxon>
        <taxon>Bacillati</taxon>
        <taxon>Actinomycetota</taxon>
        <taxon>Actinomycetes</taxon>
        <taxon>Pseudonocardiales</taxon>
        <taxon>Pseudonocardiaceae</taxon>
        <taxon>Pseudonocardia</taxon>
    </lineage>
</organism>
<sequence>MPGTPITTLEQLREVIDEPSKLVAEKAIDHIDAESRRFIEACPFFLLATSAADGSCDVSPRGDPPGSVLVLDDRTVAFGDRKGNRRLDSLRNIIAQPQVGMLFLVPGMGETIRLNGTARIVRNAPYADRLTLRGVRPELTIEISVVELYLHCAKAFKRSALWEPDSWPERGELPTGGQLLRSQGEFAASARELDDYLDKSYRTTMY</sequence>
<dbReference type="Gene3D" id="2.30.110.10">
    <property type="entry name" value="Electron Transport, Fmn-binding Protein, Chain A"/>
    <property type="match status" value="1"/>
</dbReference>
<dbReference type="EMBL" id="BAABJP010000007">
    <property type="protein sequence ID" value="GAA5152361.1"/>
    <property type="molecule type" value="Genomic_DNA"/>
</dbReference>
<gene>
    <name evidence="2" type="ORF">GCM10023321_20920</name>
</gene>
<dbReference type="Proteomes" id="UP001428817">
    <property type="component" value="Unassembled WGS sequence"/>
</dbReference>
<keyword evidence="3" id="KW-1185">Reference proteome</keyword>
<dbReference type="PANTHER" id="PTHR42815">
    <property type="entry name" value="FAD-BINDING, PUTATIVE (AFU_ORTHOLOGUE AFUA_6G07600)-RELATED"/>
    <property type="match status" value="1"/>
</dbReference>
<protein>
    <submittedName>
        <fullName evidence="2">Pyridoxamine 5'-phosphate oxidase family protein</fullName>
    </submittedName>
</protein>
<dbReference type="RefSeq" id="WP_345702714.1">
    <property type="nucleotide sequence ID" value="NZ_BAABJP010000007.1"/>
</dbReference>
<dbReference type="PANTHER" id="PTHR42815:SF2">
    <property type="entry name" value="FAD-BINDING, PUTATIVE (AFU_ORTHOLOGUE AFUA_6G07600)-RELATED"/>
    <property type="match status" value="1"/>
</dbReference>
<dbReference type="InterPro" id="IPR012349">
    <property type="entry name" value="Split_barrel_FMN-bd"/>
</dbReference>
<comment type="caution">
    <text evidence="2">The sequence shown here is derived from an EMBL/GenBank/DDBJ whole genome shotgun (WGS) entry which is preliminary data.</text>
</comment>
<evidence type="ECO:0000313" key="3">
    <source>
        <dbReference type="Proteomes" id="UP001428817"/>
    </source>
</evidence>
<dbReference type="Pfam" id="PF01243">
    <property type="entry name" value="PNPOx_N"/>
    <property type="match status" value="1"/>
</dbReference>
<feature type="domain" description="Pyridoxamine 5'-phosphate oxidase N-terminal" evidence="1">
    <location>
        <begin position="32"/>
        <end position="152"/>
    </location>
</feature>
<dbReference type="SUPFAM" id="SSF50475">
    <property type="entry name" value="FMN-binding split barrel"/>
    <property type="match status" value="1"/>
</dbReference>
<evidence type="ECO:0000313" key="2">
    <source>
        <dbReference type="EMBL" id="GAA5152361.1"/>
    </source>
</evidence>
<reference evidence="3" key="1">
    <citation type="journal article" date="2019" name="Int. J. Syst. Evol. Microbiol.">
        <title>The Global Catalogue of Microorganisms (GCM) 10K type strain sequencing project: providing services to taxonomists for standard genome sequencing and annotation.</title>
        <authorList>
            <consortium name="The Broad Institute Genomics Platform"/>
            <consortium name="The Broad Institute Genome Sequencing Center for Infectious Disease"/>
            <person name="Wu L."/>
            <person name="Ma J."/>
        </authorList>
    </citation>
    <scope>NUCLEOTIDE SEQUENCE [LARGE SCALE GENOMIC DNA]</scope>
    <source>
        <strain evidence="3">JCM 18303</strain>
    </source>
</reference>
<evidence type="ECO:0000259" key="1">
    <source>
        <dbReference type="Pfam" id="PF01243"/>
    </source>
</evidence>
<accession>A0ABP9PUD0</accession>